<gene>
    <name evidence="2" type="ORF">KIS1582_1632</name>
</gene>
<evidence type="ECO:0000256" key="1">
    <source>
        <dbReference type="SAM" id="MobiDB-lite"/>
    </source>
</evidence>
<feature type="region of interest" description="Disordered" evidence="1">
    <location>
        <begin position="63"/>
        <end position="89"/>
    </location>
</feature>
<name>A0A800MY11_CYTFI</name>
<dbReference type="RefSeq" id="WP_159344800.1">
    <property type="nucleotide sequence ID" value="NZ_JBALOT010000071.1"/>
</dbReference>
<reference evidence="2 3" key="1">
    <citation type="journal article" date="2020" name="G3 (Bethesda)">
        <title>Whole Genome Sequencing and Comparative Genomics of Two Nematicidal Bacillus Strains Reveals a Wide Range of Possible Virulence Factors.</title>
        <authorList>
            <person name="Susic N."/>
            <person name="Janezic S."/>
            <person name="Rupnik M."/>
            <person name="Geric Stare B."/>
        </authorList>
    </citation>
    <scope>NUCLEOTIDE SEQUENCE [LARGE SCALE GENOMIC DNA]</scope>
    <source>
        <strain evidence="2 3">I-1582</strain>
    </source>
</reference>
<protein>
    <submittedName>
        <fullName evidence="2">Uncharacterized protein</fullName>
    </submittedName>
</protein>
<evidence type="ECO:0000313" key="3">
    <source>
        <dbReference type="Proteomes" id="UP000465778"/>
    </source>
</evidence>
<sequence length="153" mass="16848">MDNTDQGKNASGKPHILNLENMESANKMAAKLLQDEQGVDIKSLFSMANKLIKDESFLNLVEDLGKNPQGEKEASGLSNKRDSEDNIDSVEPAILKEQIEVLKSDLAAIKKEVRKIKEQNASLLGLYLKVINAANQDFKKGINLITGISKLLK</sequence>
<accession>A0A800MY11</accession>
<dbReference type="AlphaFoldDB" id="A0A800MY11"/>
<dbReference type="EMBL" id="VDEM01000013">
    <property type="protein sequence ID" value="KAF0824568.1"/>
    <property type="molecule type" value="Genomic_DNA"/>
</dbReference>
<dbReference type="Proteomes" id="UP000465778">
    <property type="component" value="Unassembled WGS sequence"/>
</dbReference>
<dbReference type="OrthoDB" id="2935557at2"/>
<feature type="compositionally biased region" description="Basic and acidic residues" evidence="1">
    <location>
        <begin position="63"/>
        <end position="84"/>
    </location>
</feature>
<evidence type="ECO:0000313" key="2">
    <source>
        <dbReference type="EMBL" id="KAF0824568.1"/>
    </source>
</evidence>
<organism evidence="2 3">
    <name type="scientific">Cytobacillus firmus</name>
    <name type="common">Bacillus firmus</name>
    <dbReference type="NCBI Taxonomy" id="1399"/>
    <lineage>
        <taxon>Bacteria</taxon>
        <taxon>Bacillati</taxon>
        <taxon>Bacillota</taxon>
        <taxon>Bacilli</taxon>
        <taxon>Bacillales</taxon>
        <taxon>Bacillaceae</taxon>
        <taxon>Cytobacillus</taxon>
    </lineage>
</organism>
<proteinExistence type="predicted"/>
<comment type="caution">
    <text evidence="2">The sequence shown here is derived from an EMBL/GenBank/DDBJ whole genome shotgun (WGS) entry which is preliminary data.</text>
</comment>